<keyword evidence="6" id="KW-1185">Reference proteome</keyword>
<proteinExistence type="predicted"/>
<dbReference type="PANTHER" id="PTHR47504:SF3">
    <property type="entry name" value="HTH-TYPE TRANSCRIPTIONAL REGULATOR YKGA-RELATED"/>
    <property type="match status" value="1"/>
</dbReference>
<evidence type="ECO:0000256" key="1">
    <source>
        <dbReference type="ARBA" id="ARBA00023015"/>
    </source>
</evidence>
<dbReference type="SUPFAM" id="SSF46689">
    <property type="entry name" value="Homeodomain-like"/>
    <property type="match status" value="2"/>
</dbReference>
<feature type="domain" description="HTH araC/xylS-type" evidence="4">
    <location>
        <begin position="6"/>
        <end position="104"/>
    </location>
</feature>
<evidence type="ECO:0000313" key="5">
    <source>
        <dbReference type="EMBL" id="MCO5784637.1"/>
    </source>
</evidence>
<evidence type="ECO:0000256" key="3">
    <source>
        <dbReference type="ARBA" id="ARBA00023163"/>
    </source>
</evidence>
<keyword evidence="3" id="KW-0804">Transcription</keyword>
<dbReference type="RefSeq" id="WP_256484314.1">
    <property type="nucleotide sequence ID" value="NZ_JAJJVQ010000022.1"/>
</dbReference>
<keyword evidence="2" id="KW-0238">DNA-binding</keyword>
<dbReference type="InterPro" id="IPR009057">
    <property type="entry name" value="Homeodomain-like_sf"/>
</dbReference>
<dbReference type="PANTHER" id="PTHR47504">
    <property type="entry name" value="RIGHT ORIGIN-BINDING PROTEIN"/>
    <property type="match status" value="1"/>
</dbReference>
<evidence type="ECO:0000259" key="4">
    <source>
        <dbReference type="PROSITE" id="PS01124"/>
    </source>
</evidence>
<protein>
    <submittedName>
        <fullName evidence="5">AraC family transcriptional regulator</fullName>
    </submittedName>
</protein>
<dbReference type="EMBL" id="JAJJVQ010000022">
    <property type="protein sequence ID" value="MCO5784637.1"/>
    <property type="molecule type" value="Genomic_DNA"/>
</dbReference>
<gene>
    <name evidence="5" type="ORF">LOD26_25580</name>
</gene>
<comment type="caution">
    <text evidence="5">The sequence shown here is derived from an EMBL/GenBank/DDBJ whole genome shotgun (WGS) entry which is preliminary data.</text>
</comment>
<reference evidence="5" key="1">
    <citation type="submission" date="2021-11" db="EMBL/GenBank/DDBJ databases">
        <title>Citrobacter meridianamericanus sp. nov. isolated from soil.</title>
        <authorList>
            <person name="Furlan J.P.R."/>
            <person name="Stehling E.G."/>
        </authorList>
    </citation>
    <scope>NUCLEOTIDE SEQUENCE</scope>
    <source>
        <strain evidence="5">BR102</strain>
    </source>
</reference>
<dbReference type="InterPro" id="IPR018060">
    <property type="entry name" value="HTH_AraC"/>
</dbReference>
<accession>A0ABT1BFG3</accession>
<dbReference type="SMART" id="SM00342">
    <property type="entry name" value="HTH_ARAC"/>
    <property type="match status" value="1"/>
</dbReference>
<dbReference type="PROSITE" id="PS01124">
    <property type="entry name" value="HTH_ARAC_FAMILY_2"/>
    <property type="match status" value="1"/>
</dbReference>
<dbReference type="InterPro" id="IPR050959">
    <property type="entry name" value="MarA-like"/>
</dbReference>
<organism evidence="5 6">
    <name type="scientific">Citrobacter meridianamericanus</name>
    <dbReference type="NCBI Taxonomy" id="2894201"/>
    <lineage>
        <taxon>Bacteria</taxon>
        <taxon>Pseudomonadati</taxon>
        <taxon>Pseudomonadota</taxon>
        <taxon>Gammaproteobacteria</taxon>
        <taxon>Enterobacterales</taxon>
        <taxon>Enterobacteriaceae</taxon>
        <taxon>Citrobacter</taxon>
    </lineage>
</organism>
<dbReference type="Gene3D" id="1.10.10.60">
    <property type="entry name" value="Homeodomain-like"/>
    <property type="match status" value="2"/>
</dbReference>
<dbReference type="Pfam" id="PF12833">
    <property type="entry name" value="HTH_18"/>
    <property type="match status" value="1"/>
</dbReference>
<evidence type="ECO:0000256" key="2">
    <source>
        <dbReference type="ARBA" id="ARBA00023125"/>
    </source>
</evidence>
<dbReference type="Proteomes" id="UP001139290">
    <property type="component" value="Unassembled WGS sequence"/>
</dbReference>
<keyword evidence="1" id="KW-0805">Transcription regulation</keyword>
<sequence>MNRICHYILHWVEKNLYEKTTIDELVKTTGYSRRTLENNFCEYYKTSIGAYIHQRRMARAALTLKLTTLSVNDVASLFNYSSDSNFTRAFHDFFKKTPTEYRKEEKWDINKLQYPLYIEEMDINSKNVILNTPVFIRGERIHYNAEYKNVSDCSFINKLKGKINKELMEDSGEIWLSSALSTKKAHEAREGYIGVDIIMESTGKTEVSIMKPGVYSTLRFTGDWSEYSVFSRIAYIKYLSRGNKSYASTSCFIKFRRTLDQSSVDCEFFIEISNVQPEKNINL</sequence>
<evidence type="ECO:0000313" key="6">
    <source>
        <dbReference type="Proteomes" id="UP001139290"/>
    </source>
</evidence>
<name>A0ABT1BFG3_9ENTR</name>